<proteinExistence type="predicted"/>
<dbReference type="PANTHER" id="PTHR11219">
    <property type="entry name" value="TENEURIN AND N-ACETYLGLUCOSAMINE-1-PHOSPHODIESTER ALPHA-N-ACETYLGLUCOSAMINIDASE"/>
    <property type="match status" value="1"/>
</dbReference>
<name>A0ABV0RKJ4_9TELE</name>
<keyword evidence="2" id="KW-0677">Repeat</keyword>
<dbReference type="Proteomes" id="UP001434883">
    <property type="component" value="Unassembled WGS sequence"/>
</dbReference>
<evidence type="ECO:0000313" key="6">
    <source>
        <dbReference type="Proteomes" id="UP001434883"/>
    </source>
</evidence>
<reference evidence="5 6" key="1">
    <citation type="submission" date="2021-06" db="EMBL/GenBank/DDBJ databases">
        <authorList>
            <person name="Palmer J.M."/>
        </authorList>
    </citation>
    <scope>NUCLEOTIDE SEQUENCE [LARGE SCALE GENOMIC DNA]</scope>
    <source>
        <strain evidence="5 6">XC_2019</strain>
        <tissue evidence="5">Muscle</tissue>
    </source>
</reference>
<sequence>VLHEQVAIPGSDLNLVYLSSRAAGYKPILKVLLTQDRLPFGLMKVHLMVAVMGRQFQKSFPAFPDLSYTFIWDKTDAYNQKVFGLAEAMGEFLL</sequence>
<protein>
    <submittedName>
        <fullName evidence="5">Teneurin-3</fullName>
    </submittedName>
</protein>
<dbReference type="Pfam" id="PF24329">
    <property type="entry name" value="FN-plug_TEN1-4"/>
    <property type="match status" value="1"/>
</dbReference>
<evidence type="ECO:0000313" key="5">
    <source>
        <dbReference type="EMBL" id="MEQ2208559.1"/>
    </source>
</evidence>
<dbReference type="PANTHER" id="PTHR11219:SF63">
    <property type="entry name" value="TENEURIN-3 ISOFORM X1"/>
    <property type="match status" value="1"/>
</dbReference>
<evidence type="ECO:0000256" key="2">
    <source>
        <dbReference type="ARBA" id="ARBA00022737"/>
    </source>
</evidence>
<keyword evidence="3" id="KW-1015">Disulfide bond</keyword>
<comment type="caution">
    <text evidence="5">The sequence shown here is derived from an EMBL/GenBank/DDBJ whole genome shotgun (WGS) entry which is preliminary data.</text>
</comment>
<evidence type="ECO:0000256" key="3">
    <source>
        <dbReference type="ARBA" id="ARBA00023157"/>
    </source>
</evidence>
<feature type="domain" description="Teneurin 1-4-like FN-plug" evidence="4">
    <location>
        <begin position="28"/>
        <end position="89"/>
    </location>
</feature>
<dbReference type="InterPro" id="IPR051216">
    <property type="entry name" value="Teneurin"/>
</dbReference>
<gene>
    <name evidence="5" type="primary">TENM3_3</name>
    <name evidence="5" type="ORF">XENOCAPTIV_006139</name>
</gene>
<accession>A0ABV0RKJ4</accession>
<organism evidence="5 6">
    <name type="scientific">Xenoophorus captivus</name>
    <dbReference type="NCBI Taxonomy" id="1517983"/>
    <lineage>
        <taxon>Eukaryota</taxon>
        <taxon>Metazoa</taxon>
        <taxon>Chordata</taxon>
        <taxon>Craniata</taxon>
        <taxon>Vertebrata</taxon>
        <taxon>Euteleostomi</taxon>
        <taxon>Actinopterygii</taxon>
        <taxon>Neopterygii</taxon>
        <taxon>Teleostei</taxon>
        <taxon>Neoteleostei</taxon>
        <taxon>Acanthomorphata</taxon>
        <taxon>Ovalentaria</taxon>
        <taxon>Atherinomorphae</taxon>
        <taxon>Cyprinodontiformes</taxon>
        <taxon>Goodeidae</taxon>
        <taxon>Xenoophorus</taxon>
    </lineage>
</organism>
<keyword evidence="1" id="KW-0245">EGF-like domain</keyword>
<evidence type="ECO:0000259" key="4">
    <source>
        <dbReference type="Pfam" id="PF24329"/>
    </source>
</evidence>
<evidence type="ECO:0000256" key="1">
    <source>
        <dbReference type="ARBA" id="ARBA00022536"/>
    </source>
</evidence>
<feature type="non-terminal residue" evidence="5">
    <location>
        <position position="1"/>
    </location>
</feature>
<keyword evidence="6" id="KW-1185">Reference proteome</keyword>
<dbReference type="InterPro" id="IPR057627">
    <property type="entry name" value="FN-plug_TEN1-4"/>
</dbReference>
<dbReference type="EMBL" id="JAHRIN010050580">
    <property type="protein sequence ID" value="MEQ2208559.1"/>
    <property type="molecule type" value="Genomic_DNA"/>
</dbReference>